<feature type="compositionally biased region" description="Basic and acidic residues" evidence="2">
    <location>
        <begin position="184"/>
        <end position="208"/>
    </location>
</feature>
<organism evidence="4 5">
    <name type="scientific">Stylophora pistillata</name>
    <name type="common">Smooth cauliflower coral</name>
    <dbReference type="NCBI Taxonomy" id="50429"/>
    <lineage>
        <taxon>Eukaryota</taxon>
        <taxon>Metazoa</taxon>
        <taxon>Cnidaria</taxon>
        <taxon>Anthozoa</taxon>
        <taxon>Hexacorallia</taxon>
        <taxon>Scleractinia</taxon>
        <taxon>Astrocoeniina</taxon>
        <taxon>Pocilloporidae</taxon>
        <taxon>Stylophora</taxon>
    </lineage>
</organism>
<feature type="region of interest" description="Disordered" evidence="2">
    <location>
        <begin position="182"/>
        <end position="208"/>
    </location>
</feature>
<protein>
    <recommendedName>
        <fullName evidence="3">Myb/SANT-like DNA-binding domain-containing protein</fullName>
    </recommendedName>
</protein>
<keyword evidence="1" id="KW-0175">Coiled coil</keyword>
<accession>A0A2B4RX95</accession>
<feature type="domain" description="Myb/SANT-like DNA-binding" evidence="3">
    <location>
        <begin position="81"/>
        <end position="167"/>
    </location>
</feature>
<dbReference type="Gene3D" id="3.30.70.1820">
    <property type="entry name" value="L1 transposable element, RRM domain"/>
    <property type="match status" value="1"/>
</dbReference>
<dbReference type="Pfam" id="PF13837">
    <property type="entry name" value="Myb_DNA-bind_4"/>
    <property type="match status" value="1"/>
</dbReference>
<reference evidence="5" key="1">
    <citation type="journal article" date="2017" name="bioRxiv">
        <title>Comparative analysis of the genomes of Stylophora pistillata and Acropora digitifera provides evidence for extensive differences between species of corals.</title>
        <authorList>
            <person name="Voolstra C.R."/>
            <person name="Li Y."/>
            <person name="Liew Y.J."/>
            <person name="Baumgarten S."/>
            <person name="Zoccola D."/>
            <person name="Flot J.-F."/>
            <person name="Tambutte S."/>
            <person name="Allemand D."/>
            <person name="Aranda M."/>
        </authorList>
    </citation>
    <scope>NUCLEOTIDE SEQUENCE [LARGE SCALE GENOMIC DNA]</scope>
</reference>
<dbReference type="Gene3D" id="1.10.10.60">
    <property type="entry name" value="Homeodomain-like"/>
    <property type="match status" value="1"/>
</dbReference>
<sequence>MDGRGFYYYNSSQFPFYFGGNAEYSQYVYPQGQRCGPEEAAIENIESPSQTSSSSSSPELVKLSGPISPSSSAEERRVYARWSNDEENMLLRLWAENFDRFESKEARKAWDVIAKKINDKFGIKRTTDKYQKKMKYLVDRYKQAKDWNSEQYGGNRRKSAHYNEIDKVLGYRDIVTLQNVQEAGTRRKQDQQGRKQRREEEKDNEDRKMFKSALTGLETQLSDMNSFATNFSRMQEQQLTTMNALVGALIPSAYGFINHGLRGYALSPTSFEKVMCDQEAEGLGGMVSLVSTFMFGQAIFFRQEGVAWSLRQARNKSLKPSTFASRESMKSKKKTERTVNDIENRMNLADEKRKSFMMRIQELQTQLNQLKDEKLYMEVCQPQENLRLFGIKEVGVEEDTKKVLVNFLRTELGLEDVDGLEFQRVHGIGKRDPSDRKPRQIIVRFLRYPDREKVMFNARKLEGKDFGILPNLPKEIMEARKKNLELFKKAKEDGKTTYFSRAEPDKLFIDGVQI</sequence>
<feature type="region of interest" description="Disordered" evidence="2">
    <location>
        <begin position="45"/>
        <end position="70"/>
    </location>
</feature>
<feature type="coiled-coil region" evidence="1">
    <location>
        <begin position="332"/>
        <end position="373"/>
    </location>
</feature>
<dbReference type="OrthoDB" id="5977454at2759"/>
<evidence type="ECO:0000259" key="3">
    <source>
        <dbReference type="Pfam" id="PF13837"/>
    </source>
</evidence>
<proteinExistence type="predicted"/>
<evidence type="ECO:0000313" key="5">
    <source>
        <dbReference type="Proteomes" id="UP000225706"/>
    </source>
</evidence>
<dbReference type="AlphaFoldDB" id="A0A2B4RX95"/>
<comment type="caution">
    <text evidence="4">The sequence shown here is derived from an EMBL/GenBank/DDBJ whole genome shotgun (WGS) entry which is preliminary data.</text>
</comment>
<evidence type="ECO:0000313" key="4">
    <source>
        <dbReference type="EMBL" id="PFX20967.1"/>
    </source>
</evidence>
<keyword evidence="5" id="KW-1185">Reference proteome</keyword>
<evidence type="ECO:0000256" key="1">
    <source>
        <dbReference type="SAM" id="Coils"/>
    </source>
</evidence>
<feature type="compositionally biased region" description="Low complexity" evidence="2">
    <location>
        <begin position="47"/>
        <end position="58"/>
    </location>
</feature>
<gene>
    <name evidence="4" type="ORF">AWC38_SpisGene14560</name>
</gene>
<dbReference type="EMBL" id="LSMT01000297">
    <property type="protein sequence ID" value="PFX20967.1"/>
    <property type="molecule type" value="Genomic_DNA"/>
</dbReference>
<dbReference type="InterPro" id="IPR044822">
    <property type="entry name" value="Myb_DNA-bind_4"/>
</dbReference>
<name>A0A2B4RX95_STYPI</name>
<dbReference type="Proteomes" id="UP000225706">
    <property type="component" value="Unassembled WGS sequence"/>
</dbReference>
<evidence type="ECO:0000256" key="2">
    <source>
        <dbReference type="SAM" id="MobiDB-lite"/>
    </source>
</evidence>